<organism evidence="2">
    <name type="scientific">Chrysotila carterae</name>
    <name type="common">Marine alga</name>
    <name type="synonym">Syracosphaera carterae</name>
    <dbReference type="NCBI Taxonomy" id="13221"/>
    <lineage>
        <taxon>Eukaryota</taxon>
        <taxon>Haptista</taxon>
        <taxon>Haptophyta</taxon>
        <taxon>Prymnesiophyceae</taxon>
        <taxon>Isochrysidales</taxon>
        <taxon>Isochrysidaceae</taxon>
        <taxon>Chrysotila</taxon>
    </lineage>
</organism>
<dbReference type="EMBL" id="HBIZ01016509">
    <property type="protein sequence ID" value="CAE0757638.1"/>
    <property type="molecule type" value="Transcribed_RNA"/>
</dbReference>
<proteinExistence type="predicted"/>
<name>A0A7S4B894_CHRCT</name>
<dbReference type="AlphaFoldDB" id="A0A7S4B894"/>
<gene>
    <name evidence="2" type="ORF">PCAR00345_LOCUS10232</name>
</gene>
<feature type="compositionally biased region" description="Low complexity" evidence="1">
    <location>
        <begin position="93"/>
        <end position="113"/>
    </location>
</feature>
<feature type="region of interest" description="Disordered" evidence="1">
    <location>
        <begin position="1"/>
        <end position="114"/>
    </location>
</feature>
<sequence>MASSDQQPERDGLQFDMELDEPSASITNDHTKILPDTRSERQNSEGFAAALNPSRSLSLGQPSRRTVLENDVHRMEKKPRRSGGSTVPNTPVGGTPLSMSPSTSLPSAPSGSLVPMEAADLQPATVLRSHEFQCGRRVFHVHFGHGYVTSLETQPTPQSQTPQLERVLSSKTHNINVAFDNAKYKQLRLRAFYAVPKMVVIPSASVLRKRKLQQAADGTFASMSSRIAHVRELLSANDLRMACDLVQRWHLEHAFEPTQLLQRLVDRKEYTAAFRFAREFGLTKEYPTQALLRRMLEDKRYDGALKYVGAHAESVDGAMAPEDVVQLMVRSGKHEVALKYVHKFRASSRFPPAQLVECCLQSKQELSVRTCAMLLKYVSVFKLEEMFPLPQLLERITESGITVRELASGKFVLKGRRRLEAGGSVGASPANSVAASPVLKPSQNNASHVGSAPL</sequence>
<accession>A0A7S4B894</accession>
<protein>
    <submittedName>
        <fullName evidence="2">Uncharacterized protein</fullName>
    </submittedName>
</protein>
<feature type="compositionally biased region" description="Polar residues" evidence="1">
    <location>
        <begin position="53"/>
        <end position="64"/>
    </location>
</feature>
<evidence type="ECO:0000313" key="2">
    <source>
        <dbReference type="EMBL" id="CAE0757638.1"/>
    </source>
</evidence>
<feature type="compositionally biased region" description="Basic and acidic residues" evidence="1">
    <location>
        <begin position="29"/>
        <end position="43"/>
    </location>
</feature>
<feature type="compositionally biased region" description="Low complexity" evidence="1">
    <location>
        <begin position="426"/>
        <end position="438"/>
    </location>
</feature>
<feature type="region of interest" description="Disordered" evidence="1">
    <location>
        <begin position="423"/>
        <end position="454"/>
    </location>
</feature>
<evidence type="ECO:0000256" key="1">
    <source>
        <dbReference type="SAM" id="MobiDB-lite"/>
    </source>
</evidence>
<reference evidence="2" key="1">
    <citation type="submission" date="2021-01" db="EMBL/GenBank/DDBJ databases">
        <authorList>
            <person name="Corre E."/>
            <person name="Pelletier E."/>
            <person name="Niang G."/>
            <person name="Scheremetjew M."/>
            <person name="Finn R."/>
            <person name="Kale V."/>
            <person name="Holt S."/>
            <person name="Cochrane G."/>
            <person name="Meng A."/>
            <person name="Brown T."/>
            <person name="Cohen L."/>
        </authorList>
    </citation>
    <scope>NUCLEOTIDE SEQUENCE</scope>
    <source>
        <strain evidence="2">CCMP645</strain>
    </source>
</reference>